<evidence type="ECO:0000313" key="6">
    <source>
        <dbReference type="EMBL" id="CAG2216916.1"/>
    </source>
</evidence>
<dbReference type="GO" id="GO:0005576">
    <property type="term" value="C:extracellular region"/>
    <property type="evidence" value="ECO:0007669"/>
    <property type="project" value="UniProtKB-SubCell"/>
</dbReference>
<feature type="domain" description="C1q" evidence="5">
    <location>
        <begin position="33"/>
        <end position="170"/>
    </location>
</feature>
<evidence type="ECO:0000256" key="1">
    <source>
        <dbReference type="ARBA" id="ARBA00004613"/>
    </source>
</evidence>
<evidence type="ECO:0000256" key="3">
    <source>
        <dbReference type="ARBA" id="ARBA00022729"/>
    </source>
</evidence>
<accession>A0A8S3S744</accession>
<dbReference type="InterPro" id="IPR008983">
    <property type="entry name" value="Tumour_necrosis_fac-like_dom"/>
</dbReference>
<dbReference type="InterPro" id="IPR050822">
    <property type="entry name" value="Cerebellin_Synaptic_Org"/>
</dbReference>
<keyword evidence="2" id="KW-0964">Secreted</keyword>
<keyword evidence="7" id="KW-1185">Reference proteome</keyword>
<dbReference type="PANTHER" id="PTHR22923:SF116">
    <property type="entry name" value="C1Q DOMAIN-CONTAINING PROTEIN"/>
    <property type="match status" value="1"/>
</dbReference>
<evidence type="ECO:0000259" key="5">
    <source>
        <dbReference type="PROSITE" id="PS50871"/>
    </source>
</evidence>
<organism evidence="6 7">
    <name type="scientific">Mytilus edulis</name>
    <name type="common">Blue mussel</name>
    <dbReference type="NCBI Taxonomy" id="6550"/>
    <lineage>
        <taxon>Eukaryota</taxon>
        <taxon>Metazoa</taxon>
        <taxon>Spiralia</taxon>
        <taxon>Lophotrochozoa</taxon>
        <taxon>Mollusca</taxon>
        <taxon>Bivalvia</taxon>
        <taxon>Autobranchia</taxon>
        <taxon>Pteriomorphia</taxon>
        <taxon>Mytilida</taxon>
        <taxon>Mytiloidea</taxon>
        <taxon>Mytilidae</taxon>
        <taxon>Mytilinae</taxon>
        <taxon>Mytilus</taxon>
    </lineage>
</organism>
<dbReference type="EMBL" id="CAJPWZ010001496">
    <property type="protein sequence ID" value="CAG2216916.1"/>
    <property type="molecule type" value="Genomic_DNA"/>
</dbReference>
<keyword evidence="4" id="KW-0175">Coiled coil</keyword>
<sequence length="170" mass="19058">MDEQDVLFLKNEVKTLKERLDNLTEAVEKERTRGSQTALFFVRLDSSDIVLNKQSIVKFSEVNLDIGNNFNSGDGIFIAPVSGIYLFSWTTITYPGKNVDTELRVDNVVIDSMFGVSGTSGSVPVTKVVLCQVKKGDHVWIQTSSYYTENYFYTPNDSRSSFTGMLVVDN</sequence>
<keyword evidence="3" id="KW-0732">Signal</keyword>
<dbReference type="Gene3D" id="2.60.120.40">
    <property type="match status" value="1"/>
</dbReference>
<name>A0A8S3S744_MYTED</name>
<comment type="caution">
    <text evidence="6">The sequence shown here is derived from an EMBL/GenBank/DDBJ whole genome shotgun (WGS) entry which is preliminary data.</text>
</comment>
<dbReference type="AlphaFoldDB" id="A0A8S3S744"/>
<dbReference type="InterPro" id="IPR001073">
    <property type="entry name" value="C1q_dom"/>
</dbReference>
<evidence type="ECO:0000256" key="2">
    <source>
        <dbReference type="ARBA" id="ARBA00022525"/>
    </source>
</evidence>
<gene>
    <name evidence="6" type="ORF">MEDL_30636</name>
</gene>
<feature type="coiled-coil region" evidence="4">
    <location>
        <begin position="6"/>
        <end position="33"/>
    </location>
</feature>
<dbReference type="PROSITE" id="PS50871">
    <property type="entry name" value="C1Q"/>
    <property type="match status" value="1"/>
</dbReference>
<dbReference type="Proteomes" id="UP000683360">
    <property type="component" value="Unassembled WGS sequence"/>
</dbReference>
<comment type="subcellular location">
    <subcellularLocation>
        <location evidence="1">Secreted</location>
    </subcellularLocation>
</comment>
<dbReference type="PANTHER" id="PTHR22923">
    <property type="entry name" value="CEREBELLIN-RELATED"/>
    <property type="match status" value="1"/>
</dbReference>
<reference evidence="6" key="1">
    <citation type="submission" date="2021-03" db="EMBL/GenBank/DDBJ databases">
        <authorList>
            <person name="Bekaert M."/>
        </authorList>
    </citation>
    <scope>NUCLEOTIDE SEQUENCE</scope>
</reference>
<proteinExistence type="predicted"/>
<dbReference type="SMART" id="SM00110">
    <property type="entry name" value="C1Q"/>
    <property type="match status" value="1"/>
</dbReference>
<protein>
    <recommendedName>
        <fullName evidence="5">C1q domain-containing protein</fullName>
    </recommendedName>
</protein>
<dbReference type="OrthoDB" id="8964326at2759"/>
<dbReference type="SUPFAM" id="SSF49842">
    <property type="entry name" value="TNF-like"/>
    <property type="match status" value="1"/>
</dbReference>
<evidence type="ECO:0000256" key="4">
    <source>
        <dbReference type="SAM" id="Coils"/>
    </source>
</evidence>
<dbReference type="Pfam" id="PF00386">
    <property type="entry name" value="C1q"/>
    <property type="match status" value="1"/>
</dbReference>
<dbReference type="PRINTS" id="PR00007">
    <property type="entry name" value="COMPLEMNTC1Q"/>
</dbReference>
<evidence type="ECO:0000313" key="7">
    <source>
        <dbReference type="Proteomes" id="UP000683360"/>
    </source>
</evidence>